<evidence type="ECO:0000313" key="2">
    <source>
        <dbReference type="EMBL" id="WOQ69472.1"/>
    </source>
</evidence>
<protein>
    <submittedName>
        <fullName evidence="2">GNAT family N-acetyltransferase</fullName>
        <ecNumber evidence="2">2.3.1.-</ecNumber>
    </submittedName>
</protein>
<keyword evidence="3" id="KW-1185">Reference proteome</keyword>
<dbReference type="PANTHER" id="PTHR41700">
    <property type="entry name" value="GCN5-RELATED N-ACETYLTRANSFERASE"/>
    <property type="match status" value="1"/>
</dbReference>
<dbReference type="KEGG" id="mliy:RYJ27_12360"/>
<evidence type="ECO:0000259" key="1">
    <source>
        <dbReference type="PROSITE" id="PS51186"/>
    </source>
</evidence>
<keyword evidence="2" id="KW-0012">Acyltransferase</keyword>
<dbReference type="AlphaFoldDB" id="A0AAU0MG82"/>
<dbReference type="CDD" id="cd04301">
    <property type="entry name" value="NAT_SF"/>
    <property type="match status" value="1"/>
</dbReference>
<dbReference type="PANTHER" id="PTHR41700:SF1">
    <property type="entry name" value="N-ACETYLTRANSFERASE DOMAIN-CONTAINING PROTEIN"/>
    <property type="match status" value="1"/>
</dbReference>
<dbReference type="EMBL" id="CP137080">
    <property type="protein sequence ID" value="WOQ69472.1"/>
    <property type="molecule type" value="Genomic_DNA"/>
</dbReference>
<dbReference type="InterPro" id="IPR000182">
    <property type="entry name" value="GNAT_dom"/>
</dbReference>
<dbReference type="InterPro" id="IPR016181">
    <property type="entry name" value="Acyl_CoA_acyltransferase"/>
</dbReference>
<keyword evidence="2" id="KW-0808">Transferase</keyword>
<dbReference type="Pfam" id="PF00583">
    <property type="entry name" value="Acetyltransf_1"/>
    <property type="match status" value="1"/>
</dbReference>
<sequence>MREIRELTEMDEMTEASVMIRRIWGGDRDVMPASVLRALQHSGNYVVGVFDDGEMVGASVGFFGAPARRAMHSHITGVAPERQGQGWGRMLKNHQKEWAFAREVGHITWTFDPLGARNAHFNLRVLGTRAIEYLPNHYGALRGGIESGDETDRLMVAWALAAPPAPTPDDADVVASVQIPRDIEAVRAEDPEDAARWRVRVREAILGHLSEGLVIGGFDDERGYLFVRPRV</sequence>
<dbReference type="InterPro" id="IPR038764">
    <property type="entry name" value="GNAT_N_AcTrfase_prd"/>
</dbReference>
<dbReference type="PROSITE" id="PS51186">
    <property type="entry name" value="GNAT"/>
    <property type="match status" value="1"/>
</dbReference>
<name>A0AAU0MG82_9MICO</name>
<accession>A0AAU0MG82</accession>
<feature type="domain" description="N-acetyltransferase" evidence="1">
    <location>
        <begin position="2"/>
        <end position="163"/>
    </location>
</feature>
<dbReference type="Proteomes" id="UP001329313">
    <property type="component" value="Chromosome"/>
</dbReference>
<evidence type="ECO:0000313" key="3">
    <source>
        <dbReference type="Proteomes" id="UP001329313"/>
    </source>
</evidence>
<dbReference type="SUPFAM" id="SSF55729">
    <property type="entry name" value="Acyl-CoA N-acyltransferases (Nat)"/>
    <property type="match status" value="1"/>
</dbReference>
<organism evidence="2 3">
    <name type="scientific">Microbacterium limosum</name>
    <dbReference type="NCBI Taxonomy" id="3079935"/>
    <lineage>
        <taxon>Bacteria</taxon>
        <taxon>Bacillati</taxon>
        <taxon>Actinomycetota</taxon>
        <taxon>Actinomycetes</taxon>
        <taxon>Micrococcales</taxon>
        <taxon>Microbacteriaceae</taxon>
        <taxon>Microbacterium</taxon>
    </lineage>
</organism>
<reference evidence="2 3" key="1">
    <citation type="submission" date="2023-10" db="EMBL/GenBank/DDBJ databases">
        <title>Y20.</title>
        <authorList>
            <person name="Zhang G."/>
            <person name="Ding Y."/>
        </authorList>
    </citation>
    <scope>NUCLEOTIDE SEQUENCE [LARGE SCALE GENOMIC DNA]</scope>
    <source>
        <strain evidence="2 3">Y20</strain>
    </source>
</reference>
<gene>
    <name evidence="2" type="ORF">RYJ27_12360</name>
</gene>
<dbReference type="RefSeq" id="WP_330170595.1">
    <property type="nucleotide sequence ID" value="NZ_CP137080.1"/>
</dbReference>
<dbReference type="Gene3D" id="3.40.630.30">
    <property type="match status" value="1"/>
</dbReference>
<proteinExistence type="predicted"/>
<dbReference type="GO" id="GO:0016747">
    <property type="term" value="F:acyltransferase activity, transferring groups other than amino-acyl groups"/>
    <property type="evidence" value="ECO:0007669"/>
    <property type="project" value="InterPro"/>
</dbReference>
<dbReference type="EC" id="2.3.1.-" evidence="2"/>